<feature type="transmembrane region" description="Helical" evidence="1">
    <location>
        <begin position="180"/>
        <end position="198"/>
    </location>
</feature>
<feature type="transmembrane region" description="Helical" evidence="1">
    <location>
        <begin position="205"/>
        <end position="226"/>
    </location>
</feature>
<feature type="transmembrane region" description="Helical" evidence="1">
    <location>
        <begin position="144"/>
        <end position="168"/>
    </location>
</feature>
<accession>A0ABT6Q278</accession>
<evidence type="ECO:0000313" key="3">
    <source>
        <dbReference type="Proteomes" id="UP001431634"/>
    </source>
</evidence>
<feature type="transmembrane region" description="Helical" evidence="1">
    <location>
        <begin position="246"/>
        <end position="266"/>
    </location>
</feature>
<keyword evidence="1" id="KW-0812">Transmembrane</keyword>
<feature type="transmembrane region" description="Helical" evidence="1">
    <location>
        <begin position="97"/>
        <end position="114"/>
    </location>
</feature>
<sequence>MECLRSPDILIYGRFWEDEAVLFQDAWTHSDIDTIFRVYGGYLNLAANFSIWIAKTFVPLQYAPFFTSIYGLIFQIIPLFLLLTASDQWLSCFKTRLLLTLLLIFVPEHVELSMESLHTQFTLIIAIVVIILLKAQYHQRYFKLFILVLASLSSMIAVLFVPILGIKLLLDRQYLRLEQFFFFTVGCCIQFFVCYSPYEARSFHFSLVDFLTVLFTRNFIAPFIGIHDFSIQYLETINQLRETNTIPILPCIGGIIILSILIFCLYQYPKTRWTLGILFLSLLNIQFICIYGSIGPISWFYHLAWNQRYVFLTETIFVLILVFLSTTLPKKGQYFCYGLGIWLCIVGAINFFALKQTAPSSLTWKTQVSLWKQDPNYTFYAWPGNHVWKFTIPKQ</sequence>
<comment type="caution">
    <text evidence="2">The sequence shown here is derived from an EMBL/GenBank/DDBJ whole genome shotgun (WGS) entry which is preliminary data.</text>
</comment>
<feature type="transmembrane region" description="Helical" evidence="1">
    <location>
        <begin position="120"/>
        <end position="137"/>
    </location>
</feature>
<keyword evidence="1" id="KW-1133">Transmembrane helix</keyword>
<feature type="transmembrane region" description="Helical" evidence="1">
    <location>
        <begin position="273"/>
        <end position="294"/>
    </location>
</feature>
<feature type="transmembrane region" description="Helical" evidence="1">
    <location>
        <begin position="309"/>
        <end position="328"/>
    </location>
</feature>
<gene>
    <name evidence="2" type="ORF">QJV27_07495</name>
</gene>
<keyword evidence="3" id="KW-1185">Reference proteome</keyword>
<feature type="transmembrane region" description="Helical" evidence="1">
    <location>
        <begin position="62"/>
        <end position="85"/>
    </location>
</feature>
<dbReference type="Proteomes" id="UP001431634">
    <property type="component" value="Unassembled WGS sequence"/>
</dbReference>
<evidence type="ECO:0000313" key="2">
    <source>
        <dbReference type="EMBL" id="MDI2091212.1"/>
    </source>
</evidence>
<protein>
    <recommendedName>
        <fullName evidence="4">DUF2029 domain-containing protein</fullName>
    </recommendedName>
</protein>
<keyword evidence="1" id="KW-0472">Membrane</keyword>
<proteinExistence type="predicted"/>
<evidence type="ECO:0008006" key="4">
    <source>
        <dbReference type="Google" id="ProtNLM"/>
    </source>
</evidence>
<evidence type="ECO:0000256" key="1">
    <source>
        <dbReference type="SAM" id="Phobius"/>
    </source>
</evidence>
<dbReference type="RefSeq" id="WP_281448308.1">
    <property type="nucleotide sequence ID" value="NZ_JASBAO010000001.1"/>
</dbReference>
<organism evidence="2 3">
    <name type="scientific">Commensalibacter oyaizuii</name>
    <dbReference type="NCBI Taxonomy" id="3043873"/>
    <lineage>
        <taxon>Bacteria</taxon>
        <taxon>Pseudomonadati</taxon>
        <taxon>Pseudomonadota</taxon>
        <taxon>Alphaproteobacteria</taxon>
        <taxon>Acetobacterales</taxon>
        <taxon>Acetobacteraceae</taxon>
    </lineage>
</organism>
<feature type="transmembrane region" description="Helical" evidence="1">
    <location>
        <begin position="335"/>
        <end position="354"/>
    </location>
</feature>
<dbReference type="EMBL" id="JASBAO010000001">
    <property type="protein sequence ID" value="MDI2091212.1"/>
    <property type="molecule type" value="Genomic_DNA"/>
</dbReference>
<name>A0ABT6Q278_9PROT</name>
<reference evidence="2" key="1">
    <citation type="submission" date="2023-05" db="EMBL/GenBank/DDBJ databases">
        <title>Whole genome sequence of Commensalibacter sp.</title>
        <authorList>
            <person name="Charoenyingcharoen P."/>
            <person name="Yukphan P."/>
        </authorList>
    </citation>
    <scope>NUCLEOTIDE SEQUENCE</scope>
    <source>
        <strain evidence="2">TBRC 16381</strain>
    </source>
</reference>